<protein>
    <submittedName>
        <fullName evidence="3">Inositol hexakisphosphate and diphosphoinositol-pentakisphosphate kinase 1</fullName>
    </submittedName>
</protein>
<dbReference type="PANTHER" id="PTHR12750:SF9">
    <property type="entry name" value="INOSITOL HEXAKISPHOSPHATE AND DIPHOSPHOINOSITOL-PENTAKISPHOSPHATE KINASE"/>
    <property type="match status" value="1"/>
</dbReference>
<name>A0ABD1SKB2_9LAMI</name>
<proteinExistence type="predicted"/>
<evidence type="ECO:0000313" key="3">
    <source>
        <dbReference type="EMBL" id="KAL2501160.1"/>
    </source>
</evidence>
<dbReference type="Proteomes" id="UP001604277">
    <property type="component" value="Unassembled WGS sequence"/>
</dbReference>
<reference evidence="4" key="1">
    <citation type="submission" date="2024-07" db="EMBL/GenBank/DDBJ databases">
        <title>Two chromosome-level genome assemblies of Korean endemic species Abeliophyllum distichum and Forsythia ovata (Oleaceae).</title>
        <authorList>
            <person name="Jang H."/>
        </authorList>
    </citation>
    <scope>NUCLEOTIDE SEQUENCE [LARGE SCALE GENOMIC DNA]</scope>
</reference>
<accession>A0ABD1SKB2</accession>
<dbReference type="InterPro" id="IPR037446">
    <property type="entry name" value="His_Pase_VIP1"/>
</dbReference>
<evidence type="ECO:0000256" key="1">
    <source>
        <dbReference type="ARBA" id="ARBA00033696"/>
    </source>
</evidence>
<organism evidence="3 4">
    <name type="scientific">Forsythia ovata</name>
    <dbReference type="NCBI Taxonomy" id="205694"/>
    <lineage>
        <taxon>Eukaryota</taxon>
        <taxon>Viridiplantae</taxon>
        <taxon>Streptophyta</taxon>
        <taxon>Embryophyta</taxon>
        <taxon>Tracheophyta</taxon>
        <taxon>Spermatophyta</taxon>
        <taxon>Magnoliopsida</taxon>
        <taxon>eudicotyledons</taxon>
        <taxon>Gunneridae</taxon>
        <taxon>Pentapetalae</taxon>
        <taxon>asterids</taxon>
        <taxon>lamiids</taxon>
        <taxon>Lamiales</taxon>
        <taxon>Oleaceae</taxon>
        <taxon>Forsythieae</taxon>
        <taxon>Forsythia</taxon>
    </lineage>
</organism>
<evidence type="ECO:0000256" key="2">
    <source>
        <dbReference type="ARBA" id="ARBA00034629"/>
    </source>
</evidence>
<keyword evidence="3" id="KW-0418">Kinase</keyword>
<dbReference type="EMBL" id="JBFOLJ010000010">
    <property type="protein sequence ID" value="KAL2501160.1"/>
    <property type="molecule type" value="Genomic_DNA"/>
</dbReference>
<sequence>MVQSPHPPVVYTVGPEYARAEARKSPVVDGVVMRNPDGKEVRYPVLLTPTENQMAREVCIALMQATHLPVLSTAENGMAECASTCVSCKKKLGLNKRLRGCVSFNTRPWEHIDHVIMNIPTSALQFLATARKSVMQEAN</sequence>
<keyword evidence="4" id="KW-1185">Reference proteome</keyword>
<comment type="catalytic activity">
    <reaction evidence="1">
        <text>5-diphospho-1D-myo-inositol 1,2,3,4,6-pentakisphosphate + ATP + H(+) = 1,5-bis(diphospho)-1D-myo-inositol 2,3,4,6-tetrakisphosphate + ADP</text>
        <dbReference type="Rhea" id="RHEA:10276"/>
        <dbReference type="ChEBI" id="CHEBI:15378"/>
        <dbReference type="ChEBI" id="CHEBI:30616"/>
        <dbReference type="ChEBI" id="CHEBI:58628"/>
        <dbReference type="ChEBI" id="CHEBI:77983"/>
        <dbReference type="ChEBI" id="CHEBI:456216"/>
        <dbReference type="EC" id="2.7.4.24"/>
    </reaction>
    <physiologicalReaction direction="left-to-right" evidence="1">
        <dbReference type="Rhea" id="RHEA:10277"/>
    </physiologicalReaction>
</comment>
<dbReference type="GO" id="GO:0016301">
    <property type="term" value="F:kinase activity"/>
    <property type="evidence" value="ECO:0007669"/>
    <property type="project" value="UniProtKB-KW"/>
</dbReference>
<keyword evidence="3" id="KW-0808">Transferase</keyword>
<comment type="caution">
    <text evidence="3">The sequence shown here is derived from an EMBL/GenBank/DDBJ whole genome shotgun (WGS) entry which is preliminary data.</text>
</comment>
<dbReference type="AlphaFoldDB" id="A0ABD1SKB2"/>
<comment type="catalytic activity">
    <reaction evidence="2">
        <text>1D-myo-inositol hexakisphosphate + ATP = 1-diphospho-1D-myo-inositol 2,3,4,5,6-pentakisphosphate + ADP</text>
        <dbReference type="Rhea" id="RHEA:37459"/>
        <dbReference type="ChEBI" id="CHEBI:30616"/>
        <dbReference type="ChEBI" id="CHEBI:58130"/>
        <dbReference type="ChEBI" id="CHEBI:74946"/>
        <dbReference type="ChEBI" id="CHEBI:456216"/>
        <dbReference type="EC" id="2.7.4.24"/>
    </reaction>
    <physiologicalReaction direction="left-to-right" evidence="2">
        <dbReference type="Rhea" id="RHEA:37460"/>
    </physiologicalReaction>
</comment>
<dbReference type="PANTHER" id="PTHR12750">
    <property type="entry name" value="DIPHOSPHOINOSITOL PENTAKISPHOSPHATE KINASE"/>
    <property type="match status" value="1"/>
</dbReference>
<gene>
    <name evidence="3" type="ORF">Fot_35008</name>
</gene>
<evidence type="ECO:0000313" key="4">
    <source>
        <dbReference type="Proteomes" id="UP001604277"/>
    </source>
</evidence>
<dbReference type="Gene3D" id="3.30.470.20">
    <property type="entry name" value="ATP-grasp fold, B domain"/>
    <property type="match status" value="1"/>
</dbReference>